<name>T1F2Q4_HELRO</name>
<feature type="compositionally biased region" description="Basic and acidic residues" evidence="1">
    <location>
        <begin position="29"/>
        <end position="41"/>
    </location>
</feature>
<gene>
    <name evidence="3" type="primary">20203103</name>
    <name evidence="2" type="ORF">HELRODRAFT_170160</name>
</gene>
<evidence type="ECO:0000313" key="2">
    <source>
        <dbReference type="EMBL" id="ESO07616.1"/>
    </source>
</evidence>
<dbReference type="EMBL" id="AMQM01003485">
    <property type="status" value="NOT_ANNOTATED_CDS"/>
    <property type="molecule type" value="Genomic_DNA"/>
</dbReference>
<feature type="compositionally biased region" description="Basic and acidic residues" evidence="1">
    <location>
        <begin position="76"/>
        <end position="88"/>
    </location>
</feature>
<organism evidence="3 4">
    <name type="scientific">Helobdella robusta</name>
    <name type="common">Californian leech</name>
    <dbReference type="NCBI Taxonomy" id="6412"/>
    <lineage>
        <taxon>Eukaryota</taxon>
        <taxon>Metazoa</taxon>
        <taxon>Spiralia</taxon>
        <taxon>Lophotrochozoa</taxon>
        <taxon>Annelida</taxon>
        <taxon>Clitellata</taxon>
        <taxon>Hirudinea</taxon>
        <taxon>Rhynchobdellida</taxon>
        <taxon>Glossiphoniidae</taxon>
        <taxon>Helobdella</taxon>
    </lineage>
</organism>
<protein>
    <submittedName>
        <fullName evidence="2 3">Uncharacterized protein</fullName>
    </submittedName>
</protein>
<dbReference type="HOGENOM" id="CLU_1637246_0_0_1"/>
<dbReference type="EnsemblMetazoa" id="HelroT170160">
    <property type="protein sequence ID" value="HelroP170160"/>
    <property type="gene ID" value="HelroG170160"/>
</dbReference>
<dbReference type="KEGG" id="hro:HELRODRAFT_170160"/>
<reference evidence="3" key="3">
    <citation type="submission" date="2015-06" db="UniProtKB">
        <authorList>
            <consortium name="EnsemblMetazoa"/>
        </authorList>
    </citation>
    <scope>IDENTIFICATION</scope>
</reference>
<proteinExistence type="predicted"/>
<dbReference type="EMBL" id="KB096183">
    <property type="protein sequence ID" value="ESO07616.1"/>
    <property type="molecule type" value="Genomic_DNA"/>
</dbReference>
<evidence type="ECO:0000256" key="1">
    <source>
        <dbReference type="SAM" id="MobiDB-lite"/>
    </source>
</evidence>
<dbReference type="CTD" id="20203103"/>
<reference evidence="4" key="1">
    <citation type="submission" date="2012-12" db="EMBL/GenBank/DDBJ databases">
        <authorList>
            <person name="Hellsten U."/>
            <person name="Grimwood J."/>
            <person name="Chapman J.A."/>
            <person name="Shapiro H."/>
            <person name="Aerts A."/>
            <person name="Otillar R.P."/>
            <person name="Terry A.Y."/>
            <person name="Boore J.L."/>
            <person name="Simakov O."/>
            <person name="Marletaz F."/>
            <person name="Cho S.-J."/>
            <person name="Edsinger-Gonzales E."/>
            <person name="Havlak P."/>
            <person name="Kuo D.-H."/>
            <person name="Larsson T."/>
            <person name="Lv J."/>
            <person name="Arendt D."/>
            <person name="Savage R."/>
            <person name="Osoegawa K."/>
            <person name="de Jong P."/>
            <person name="Lindberg D.R."/>
            <person name="Seaver E.C."/>
            <person name="Weisblat D.A."/>
            <person name="Putnam N.H."/>
            <person name="Grigoriev I.V."/>
            <person name="Rokhsar D.S."/>
        </authorList>
    </citation>
    <scope>NUCLEOTIDE SEQUENCE</scope>
</reference>
<feature type="compositionally biased region" description="Basic and acidic residues" evidence="1">
    <location>
        <begin position="119"/>
        <end position="162"/>
    </location>
</feature>
<dbReference type="AlphaFoldDB" id="T1F2Q4"/>
<dbReference type="Proteomes" id="UP000015101">
    <property type="component" value="Unassembled WGS sequence"/>
</dbReference>
<dbReference type="InParanoid" id="T1F2Q4"/>
<feature type="region of interest" description="Disordered" evidence="1">
    <location>
        <begin position="1"/>
        <end position="162"/>
    </location>
</feature>
<accession>T1F2Q4</accession>
<feature type="compositionally biased region" description="Basic and acidic residues" evidence="1">
    <location>
        <begin position="1"/>
        <end position="21"/>
    </location>
</feature>
<dbReference type="GeneID" id="20203103"/>
<dbReference type="RefSeq" id="XP_009014227.1">
    <property type="nucleotide sequence ID" value="XM_009015979.1"/>
</dbReference>
<sequence>MATKVEDKPVSNDSKIAKTNDVEDADAESPTKKSKLEENTPGKKSGRKKRSDTDMIAEAKALYGELDTSGGRSLRRRSEPKPVEEKKKPTPRRASKKKDSEKETAEEAKDKPEENDDKEEAKNGDEGKNKKEETEDKPQNNDEKSDKATTEDDKHKDETKTD</sequence>
<reference evidence="2 4" key="2">
    <citation type="journal article" date="2013" name="Nature">
        <title>Insights into bilaterian evolution from three spiralian genomes.</title>
        <authorList>
            <person name="Simakov O."/>
            <person name="Marletaz F."/>
            <person name="Cho S.J."/>
            <person name="Edsinger-Gonzales E."/>
            <person name="Havlak P."/>
            <person name="Hellsten U."/>
            <person name="Kuo D.H."/>
            <person name="Larsson T."/>
            <person name="Lv J."/>
            <person name="Arendt D."/>
            <person name="Savage R."/>
            <person name="Osoegawa K."/>
            <person name="de Jong P."/>
            <person name="Grimwood J."/>
            <person name="Chapman J.A."/>
            <person name="Shapiro H."/>
            <person name="Aerts A."/>
            <person name="Otillar R.P."/>
            <person name="Terry A.Y."/>
            <person name="Boore J.L."/>
            <person name="Grigoriev I.V."/>
            <person name="Lindberg D.R."/>
            <person name="Seaver E.C."/>
            <person name="Weisblat D.A."/>
            <person name="Putnam N.H."/>
            <person name="Rokhsar D.S."/>
        </authorList>
    </citation>
    <scope>NUCLEOTIDE SEQUENCE</scope>
</reference>
<evidence type="ECO:0000313" key="3">
    <source>
        <dbReference type="EnsemblMetazoa" id="HelroP170160"/>
    </source>
</evidence>
<evidence type="ECO:0000313" key="4">
    <source>
        <dbReference type="Proteomes" id="UP000015101"/>
    </source>
</evidence>
<keyword evidence="4" id="KW-1185">Reference proteome</keyword>
<feature type="compositionally biased region" description="Basic and acidic residues" evidence="1">
    <location>
        <begin position="97"/>
        <end position="112"/>
    </location>
</feature>